<dbReference type="PANTHER" id="PTHR31138:SF1">
    <property type="entry name" value="PDZ DOMAIN-CONTAINING PROTEIN"/>
    <property type="match status" value="1"/>
</dbReference>
<dbReference type="InterPro" id="IPR045967">
    <property type="entry name" value="HAM1-like_N"/>
</dbReference>
<proteinExistence type="predicted"/>
<feature type="domain" description="HAM1-like C-terminal" evidence="2">
    <location>
        <begin position="592"/>
        <end position="750"/>
    </location>
</feature>
<dbReference type="InterPro" id="IPR027842">
    <property type="entry name" value="HAM1-like_C"/>
</dbReference>
<gene>
    <name evidence="4" type="ORF">N7494_009341</name>
</gene>
<dbReference type="GO" id="GO:0008289">
    <property type="term" value="F:lipid binding"/>
    <property type="evidence" value="ECO:0007669"/>
    <property type="project" value="InterPro"/>
</dbReference>
<dbReference type="AlphaFoldDB" id="A0AAD6GDB2"/>
<evidence type="ECO:0000256" key="1">
    <source>
        <dbReference type="SAM" id="MobiDB-lite"/>
    </source>
</evidence>
<evidence type="ECO:0000313" key="5">
    <source>
        <dbReference type="Proteomes" id="UP001220324"/>
    </source>
</evidence>
<dbReference type="InterPro" id="IPR017943">
    <property type="entry name" value="Bactericidal_perm-incr_a/b_dom"/>
</dbReference>
<dbReference type="Pfam" id="PF19343">
    <property type="entry name" value="HAM1_N"/>
    <property type="match status" value="2"/>
</dbReference>
<evidence type="ECO:0000259" key="2">
    <source>
        <dbReference type="Pfam" id="PF14613"/>
    </source>
</evidence>
<feature type="domain" description="HAM1-like N-terminal" evidence="3">
    <location>
        <begin position="3"/>
        <end position="211"/>
    </location>
</feature>
<feature type="compositionally biased region" description="Basic and acidic residues" evidence="1">
    <location>
        <begin position="193"/>
        <end position="213"/>
    </location>
</feature>
<feature type="domain" description="HAM1-like N-terminal" evidence="3">
    <location>
        <begin position="226"/>
        <end position="578"/>
    </location>
</feature>
<feature type="compositionally biased region" description="Polar residues" evidence="1">
    <location>
        <begin position="744"/>
        <end position="754"/>
    </location>
</feature>
<dbReference type="SUPFAM" id="SSF55394">
    <property type="entry name" value="Bactericidal permeability-increasing protein, BPI"/>
    <property type="match status" value="1"/>
</dbReference>
<feature type="region of interest" description="Disordered" evidence="1">
    <location>
        <begin position="744"/>
        <end position="781"/>
    </location>
</feature>
<feature type="region of interest" description="Disordered" evidence="1">
    <location>
        <begin position="193"/>
        <end position="243"/>
    </location>
</feature>
<dbReference type="EMBL" id="JAQIZZ010000007">
    <property type="protein sequence ID" value="KAJ5532789.1"/>
    <property type="molecule type" value="Genomic_DNA"/>
</dbReference>
<comment type="caution">
    <text evidence="4">The sequence shown here is derived from an EMBL/GenBank/DDBJ whole genome shotgun (WGS) entry which is preliminary data.</text>
</comment>
<keyword evidence="5" id="KW-1185">Reference proteome</keyword>
<dbReference type="Proteomes" id="UP001220324">
    <property type="component" value="Unassembled WGS sequence"/>
</dbReference>
<evidence type="ECO:0000259" key="3">
    <source>
        <dbReference type="Pfam" id="PF19343"/>
    </source>
</evidence>
<dbReference type="PANTHER" id="PTHR31138">
    <property type="entry name" value="CHROMOSOME 19, WHOLE GENOME SHOTGUN SEQUENCE"/>
    <property type="match status" value="1"/>
</dbReference>
<evidence type="ECO:0000313" key="4">
    <source>
        <dbReference type="EMBL" id="KAJ5532789.1"/>
    </source>
</evidence>
<name>A0AAD6GDB2_9EURO</name>
<accession>A0AAD6GDB2</accession>
<evidence type="ECO:0008006" key="6">
    <source>
        <dbReference type="Google" id="ProtNLM"/>
    </source>
</evidence>
<sequence>MTPAVNRPTNTKQKEQDINSKLQLFGIYHAFKNSKLPSNKQCDVALNSALASKALSSPHADLSDDGKVLIKDLRNVIEQAKLMLLTKNEGELLQDFIWQAQRITSGDVKTPNMPISKEAGKQDGEKTLEGLKTLGTLLITNGEFRKILSDATVLLRDIAADASQKAANQVRPSEDQLAQIDTPAEENVWHEKPNVSKDDLKSRLKRSQGDKANLDSPVVEYQGGDDDSVTPSERSRSKKYADKTKEYLSEKIPKERREQTIWRLKKMIIEVQGHADYQQAIETLLYMAEKYAGHTKHVGTQSSGAVKDTRSTDSVQAAEYNLRTLIERFANNTSLSDFFDSLDNIYRDADKDPELRGWFSNVDTYIRKCLREQGFIMEDEATRQWNELYDKGRYLIRERYRSHSDRILDEIKFLAEQFDKDPRNKALAESVQTLFKDLGRDAGGKVVFKKHLLTDLRDIILPGIFENVRYVPIPRIEVSDPTVDVVIENLVIESDNLMPNVVEFGSDNYFRWGRKKISNKRDNKIMIAASGIQADLRDVSYHIKKKQGFPSITDTGIMDIILSGEGFGFKIAASTVNKGDKQHIVKLDKVSVNIKNLDIKLKKSKHKVLFSTFKPMLFRVVRPALEKVVEAQIREAFNKADAYANEISIEAKKAAEAAREDPENAPSMFSRYADAIRARSQAKAQQAEEVVKNTKVQTVMTLHDSIFPDIQLPGGVSTKATEYADLAAKGERWESPIFSIGSASESKNIPSAGQVTRKPHTTADSVLGGASGATGATGVTGASGVTGATGTTGAGGVGGVAGAVAGGAGSNAGGAAGNAAAAGASGSATAAHGTKIDGYPSRGFSDEVDQAFVNGKGVSDVKNTTVPTQVTNGSAVNY</sequence>
<dbReference type="Pfam" id="PF14613">
    <property type="entry name" value="HAM1_C"/>
    <property type="match status" value="1"/>
</dbReference>
<feature type="compositionally biased region" description="Basic and acidic residues" evidence="1">
    <location>
        <begin position="233"/>
        <end position="243"/>
    </location>
</feature>
<dbReference type="Gene3D" id="3.15.10.10">
    <property type="entry name" value="Bactericidal permeability-increasing protein, domain 1"/>
    <property type="match status" value="1"/>
</dbReference>
<reference evidence="4 5" key="1">
    <citation type="journal article" date="2023" name="IMA Fungus">
        <title>Comparative genomic study of the Penicillium genus elucidates a diverse pangenome and 15 lateral gene transfer events.</title>
        <authorList>
            <person name="Petersen C."/>
            <person name="Sorensen T."/>
            <person name="Nielsen M.R."/>
            <person name="Sondergaard T.E."/>
            <person name="Sorensen J.L."/>
            <person name="Fitzpatrick D.A."/>
            <person name="Frisvad J.C."/>
            <person name="Nielsen K.L."/>
        </authorList>
    </citation>
    <scope>NUCLEOTIDE SEQUENCE [LARGE SCALE GENOMIC DNA]</scope>
    <source>
        <strain evidence="4 5">IBT 35679</strain>
    </source>
</reference>
<organism evidence="4 5">
    <name type="scientific">Penicillium frequentans</name>
    <dbReference type="NCBI Taxonomy" id="3151616"/>
    <lineage>
        <taxon>Eukaryota</taxon>
        <taxon>Fungi</taxon>
        <taxon>Dikarya</taxon>
        <taxon>Ascomycota</taxon>
        <taxon>Pezizomycotina</taxon>
        <taxon>Eurotiomycetes</taxon>
        <taxon>Eurotiomycetidae</taxon>
        <taxon>Eurotiales</taxon>
        <taxon>Aspergillaceae</taxon>
        <taxon>Penicillium</taxon>
    </lineage>
</organism>
<protein>
    <recommendedName>
        <fullName evidence="6">Bactericidal permeability-increasing protein</fullName>
    </recommendedName>
</protein>